<evidence type="ECO:0000256" key="3">
    <source>
        <dbReference type="ARBA" id="ARBA00022692"/>
    </source>
</evidence>
<keyword evidence="4 6" id="KW-1133">Transmembrane helix</keyword>
<accession>A0A0P1HWX1</accession>
<proteinExistence type="inferred from homology"/>
<name>A0A0P1HWX1_9RHOB</name>
<evidence type="ECO:0000313" key="8">
    <source>
        <dbReference type="Proteomes" id="UP000051326"/>
    </source>
</evidence>
<dbReference type="PANTHER" id="PTHR31885">
    <property type="entry name" value="GH04784P"/>
    <property type="match status" value="1"/>
</dbReference>
<dbReference type="EMBL" id="CYSR01000021">
    <property type="protein sequence ID" value="CUH99747.1"/>
    <property type="molecule type" value="Genomic_DNA"/>
</dbReference>
<dbReference type="GO" id="GO:0016787">
    <property type="term" value="F:hydrolase activity"/>
    <property type="evidence" value="ECO:0007669"/>
    <property type="project" value="TreeGrafter"/>
</dbReference>
<feature type="transmembrane region" description="Helical" evidence="6">
    <location>
        <begin position="139"/>
        <end position="156"/>
    </location>
</feature>
<dbReference type="Proteomes" id="UP000051326">
    <property type="component" value="Unassembled WGS sequence"/>
</dbReference>
<evidence type="ECO:0000313" key="7">
    <source>
        <dbReference type="EMBL" id="CUH99747.1"/>
    </source>
</evidence>
<dbReference type="AlphaFoldDB" id="A0A0P1HWX1"/>
<protein>
    <submittedName>
        <fullName evidence="7">YhhN-like protein</fullName>
    </submittedName>
</protein>
<gene>
    <name evidence="7" type="ORF">PHA8399_01873</name>
</gene>
<evidence type="ECO:0000256" key="4">
    <source>
        <dbReference type="ARBA" id="ARBA00022989"/>
    </source>
</evidence>
<evidence type="ECO:0000256" key="2">
    <source>
        <dbReference type="ARBA" id="ARBA00007375"/>
    </source>
</evidence>
<keyword evidence="5 6" id="KW-0472">Membrane</keyword>
<dbReference type="Pfam" id="PF07947">
    <property type="entry name" value="YhhN"/>
    <property type="match status" value="1"/>
</dbReference>
<evidence type="ECO:0000256" key="5">
    <source>
        <dbReference type="ARBA" id="ARBA00023136"/>
    </source>
</evidence>
<dbReference type="GO" id="GO:0016020">
    <property type="term" value="C:membrane"/>
    <property type="evidence" value="ECO:0007669"/>
    <property type="project" value="UniProtKB-SubCell"/>
</dbReference>
<sequence>MAAELMLWAGAAACALVYLAMAAQPPGLLRSVLKTASVALLALAALLAGAPWPLAASLALCALGDLFLSRDGEGAFMAGVGAFAAGHLAYAVLFLTQEASDPARLLQMPGAIIAAVLLLLGLVMARILAPRAGALKGPVLAYIPIILGMGAAALTLPSGTWVFAAAAAFMLSDMVLAAETFVLPEDHPLRRITPYAVWPLYWGAQAGFLAAFS</sequence>
<feature type="transmembrane region" description="Helical" evidence="6">
    <location>
        <begin position="75"/>
        <end position="96"/>
    </location>
</feature>
<feature type="transmembrane region" description="Helical" evidence="6">
    <location>
        <begin position="162"/>
        <end position="183"/>
    </location>
</feature>
<evidence type="ECO:0000256" key="1">
    <source>
        <dbReference type="ARBA" id="ARBA00004141"/>
    </source>
</evidence>
<dbReference type="RefSeq" id="WP_058285874.1">
    <property type="nucleotide sequence ID" value="NZ_CYSR01000021.1"/>
</dbReference>
<dbReference type="PANTHER" id="PTHR31885:SF6">
    <property type="entry name" value="GH04784P"/>
    <property type="match status" value="1"/>
</dbReference>
<keyword evidence="3 6" id="KW-0812">Transmembrane</keyword>
<feature type="transmembrane region" description="Helical" evidence="6">
    <location>
        <begin position="38"/>
        <end position="63"/>
    </location>
</feature>
<feature type="transmembrane region" description="Helical" evidence="6">
    <location>
        <begin position="108"/>
        <end position="127"/>
    </location>
</feature>
<comment type="similarity">
    <text evidence="2">Belongs to the TMEM86 family.</text>
</comment>
<dbReference type="InterPro" id="IPR012506">
    <property type="entry name" value="TMEM86B-like"/>
</dbReference>
<comment type="subcellular location">
    <subcellularLocation>
        <location evidence="1">Membrane</location>
        <topology evidence="1">Multi-pass membrane protein</topology>
    </subcellularLocation>
</comment>
<dbReference type="STRING" id="1396826.PHA8399_01873"/>
<organism evidence="7 8">
    <name type="scientific">Leisingera aquaemixtae</name>
    <dbReference type="NCBI Taxonomy" id="1396826"/>
    <lineage>
        <taxon>Bacteria</taxon>
        <taxon>Pseudomonadati</taxon>
        <taxon>Pseudomonadota</taxon>
        <taxon>Alphaproteobacteria</taxon>
        <taxon>Rhodobacterales</taxon>
        <taxon>Roseobacteraceae</taxon>
        <taxon>Leisingera</taxon>
    </lineage>
</organism>
<reference evidence="7 8" key="1">
    <citation type="submission" date="2015-09" db="EMBL/GenBank/DDBJ databases">
        <authorList>
            <consortium name="Swine Surveillance"/>
        </authorList>
    </citation>
    <scope>NUCLEOTIDE SEQUENCE [LARGE SCALE GENOMIC DNA]</scope>
    <source>
        <strain evidence="7 8">CECT 8399</strain>
    </source>
</reference>
<evidence type="ECO:0000256" key="6">
    <source>
        <dbReference type="SAM" id="Phobius"/>
    </source>
</evidence>